<dbReference type="Pfam" id="PF00528">
    <property type="entry name" value="BPD_transp_1"/>
    <property type="match status" value="1"/>
</dbReference>
<dbReference type="EMBL" id="JBHTJZ010000023">
    <property type="protein sequence ID" value="MFD0960633.1"/>
    <property type="molecule type" value="Genomic_DNA"/>
</dbReference>
<evidence type="ECO:0000256" key="5">
    <source>
        <dbReference type="ARBA" id="ARBA00022989"/>
    </source>
</evidence>
<organism evidence="9 10">
    <name type="scientific">Paenibacillus chungangensis</name>
    <dbReference type="NCBI Taxonomy" id="696535"/>
    <lineage>
        <taxon>Bacteria</taxon>
        <taxon>Bacillati</taxon>
        <taxon>Bacillota</taxon>
        <taxon>Bacilli</taxon>
        <taxon>Bacillales</taxon>
        <taxon>Paenibacillaceae</taxon>
        <taxon>Paenibacillus</taxon>
    </lineage>
</organism>
<protein>
    <submittedName>
        <fullName evidence="9">ABC transporter permease</fullName>
    </submittedName>
</protein>
<dbReference type="PROSITE" id="PS50928">
    <property type="entry name" value="ABC_TM1"/>
    <property type="match status" value="1"/>
</dbReference>
<evidence type="ECO:0000256" key="6">
    <source>
        <dbReference type="ARBA" id="ARBA00023136"/>
    </source>
</evidence>
<evidence type="ECO:0000256" key="1">
    <source>
        <dbReference type="ARBA" id="ARBA00004651"/>
    </source>
</evidence>
<comment type="caution">
    <text evidence="9">The sequence shown here is derived from an EMBL/GenBank/DDBJ whole genome shotgun (WGS) entry which is preliminary data.</text>
</comment>
<evidence type="ECO:0000313" key="10">
    <source>
        <dbReference type="Proteomes" id="UP001596989"/>
    </source>
</evidence>
<feature type="transmembrane region" description="Helical" evidence="7">
    <location>
        <begin position="76"/>
        <end position="97"/>
    </location>
</feature>
<comment type="subcellular location">
    <subcellularLocation>
        <location evidence="1 7">Cell membrane</location>
        <topology evidence="1 7">Multi-pass membrane protein</topology>
    </subcellularLocation>
</comment>
<feature type="transmembrane region" description="Helical" evidence="7">
    <location>
        <begin position="266"/>
        <end position="291"/>
    </location>
</feature>
<dbReference type="PANTHER" id="PTHR43227:SF11">
    <property type="entry name" value="BLL4140 PROTEIN"/>
    <property type="match status" value="1"/>
</dbReference>
<proteinExistence type="inferred from homology"/>
<feature type="transmembrane region" description="Helical" evidence="7">
    <location>
        <begin position="159"/>
        <end position="185"/>
    </location>
</feature>
<feature type="transmembrane region" description="Helical" evidence="7">
    <location>
        <begin position="118"/>
        <end position="139"/>
    </location>
</feature>
<keyword evidence="3" id="KW-1003">Cell membrane</keyword>
<dbReference type="InterPro" id="IPR035906">
    <property type="entry name" value="MetI-like_sf"/>
</dbReference>
<evidence type="ECO:0000313" key="9">
    <source>
        <dbReference type="EMBL" id="MFD0960633.1"/>
    </source>
</evidence>
<keyword evidence="4 7" id="KW-0812">Transmembrane</keyword>
<keyword evidence="6 7" id="KW-0472">Membrane</keyword>
<keyword evidence="10" id="KW-1185">Reference proteome</keyword>
<dbReference type="RefSeq" id="WP_377565236.1">
    <property type="nucleotide sequence ID" value="NZ_JBHTJZ010000023.1"/>
</dbReference>
<evidence type="ECO:0000256" key="2">
    <source>
        <dbReference type="ARBA" id="ARBA00022448"/>
    </source>
</evidence>
<feature type="transmembrane region" description="Helical" evidence="7">
    <location>
        <begin position="206"/>
        <end position="226"/>
    </location>
</feature>
<accession>A0ABW3HSV1</accession>
<evidence type="ECO:0000259" key="8">
    <source>
        <dbReference type="PROSITE" id="PS50928"/>
    </source>
</evidence>
<dbReference type="InterPro" id="IPR050809">
    <property type="entry name" value="UgpAE/MalFG_permease"/>
</dbReference>
<reference evidence="10" key="1">
    <citation type="journal article" date="2019" name="Int. J. Syst. Evol. Microbiol.">
        <title>The Global Catalogue of Microorganisms (GCM) 10K type strain sequencing project: providing services to taxonomists for standard genome sequencing and annotation.</title>
        <authorList>
            <consortium name="The Broad Institute Genomics Platform"/>
            <consortium name="The Broad Institute Genome Sequencing Center for Infectious Disease"/>
            <person name="Wu L."/>
            <person name="Ma J."/>
        </authorList>
    </citation>
    <scope>NUCLEOTIDE SEQUENCE [LARGE SCALE GENOMIC DNA]</scope>
    <source>
        <strain evidence="10">CCUG 59129</strain>
    </source>
</reference>
<dbReference type="SUPFAM" id="SSF161098">
    <property type="entry name" value="MetI-like"/>
    <property type="match status" value="1"/>
</dbReference>
<gene>
    <name evidence="9" type="ORF">ACFQ2I_14670</name>
</gene>
<comment type="similarity">
    <text evidence="7">Belongs to the binding-protein-dependent transport system permease family.</text>
</comment>
<feature type="domain" description="ABC transmembrane type-1" evidence="8">
    <location>
        <begin position="72"/>
        <end position="287"/>
    </location>
</feature>
<evidence type="ECO:0000256" key="4">
    <source>
        <dbReference type="ARBA" id="ARBA00022692"/>
    </source>
</evidence>
<sequence length="300" mass="34175">MNAMRKNPLLYALVVPGLLYFLIFYYVPMFGVIIAFKDYSPFQGIGGIFSSEWVGFQHFQDFFQSYSFRQVLVNTLLLSFYNLVFGFPAPIILALMLNEVIHRRFKKAIQTISYLPHFLSMVVVVGILHFLLSTDGGLLNEALGWFGADSVLFLGEQKFYRFIIVCTQIWQQIGWESIIFLAAMTMIDPQQYEAAVIDGAGKFKQMLYITLPGILPVIVIMLIFRIGNVLNVNFELILLTYSPSTYDVSDVIDTFVYREGLIGMKYSYTTAVGLFKSLFSAIMLLGANYLAKRFGQEGIW</sequence>
<dbReference type="InterPro" id="IPR000515">
    <property type="entry name" value="MetI-like"/>
</dbReference>
<keyword evidence="5 7" id="KW-1133">Transmembrane helix</keyword>
<feature type="transmembrane region" description="Helical" evidence="7">
    <location>
        <begin position="9"/>
        <end position="36"/>
    </location>
</feature>
<dbReference type="CDD" id="cd06261">
    <property type="entry name" value="TM_PBP2"/>
    <property type="match status" value="1"/>
</dbReference>
<evidence type="ECO:0000256" key="3">
    <source>
        <dbReference type="ARBA" id="ARBA00022475"/>
    </source>
</evidence>
<dbReference type="Gene3D" id="1.10.3720.10">
    <property type="entry name" value="MetI-like"/>
    <property type="match status" value="1"/>
</dbReference>
<name>A0ABW3HSV1_9BACL</name>
<evidence type="ECO:0000256" key="7">
    <source>
        <dbReference type="RuleBase" id="RU363032"/>
    </source>
</evidence>
<dbReference type="PANTHER" id="PTHR43227">
    <property type="entry name" value="BLL4140 PROTEIN"/>
    <property type="match status" value="1"/>
</dbReference>
<keyword evidence="2 7" id="KW-0813">Transport</keyword>
<dbReference type="Proteomes" id="UP001596989">
    <property type="component" value="Unassembled WGS sequence"/>
</dbReference>